<gene>
    <name evidence="2" type="ORF">ALOHA_HF4000010I05ctg1g26</name>
</gene>
<accession>B3T1K3</accession>
<proteinExistence type="predicted"/>
<evidence type="ECO:0000313" key="2">
    <source>
        <dbReference type="EMBL" id="ABZ06462.1"/>
    </source>
</evidence>
<reference evidence="2" key="1">
    <citation type="journal article" date="2008" name="ISME J.">
        <title>Genomic patterns of recombination, clonal divergence and environment in marine microbial populations.</title>
        <authorList>
            <person name="Konstantinidis K.T."/>
            <person name="Delong E.F."/>
        </authorList>
    </citation>
    <scope>NUCLEOTIDE SEQUENCE</scope>
</reference>
<sequence length="89" mass="9590">MSRKAQKTMKIKSSGTTAYMLRTPHQLRVRRRSPVIAGPRTSPMLPPTPCIERAEPRRAANRCDKAAAAGRCHIAAAAATAAIPSKRIG</sequence>
<name>B3T1K3_9ZZZZ</name>
<protein>
    <submittedName>
        <fullName evidence="2">Uncharacterized protein</fullName>
    </submittedName>
</protein>
<dbReference type="AlphaFoldDB" id="B3T1K3"/>
<organism evidence="2">
    <name type="scientific">uncultured marine microorganism HF4000_010I05</name>
    <dbReference type="NCBI Taxonomy" id="455517"/>
    <lineage>
        <taxon>unclassified sequences</taxon>
        <taxon>environmental samples</taxon>
    </lineage>
</organism>
<feature type="region of interest" description="Disordered" evidence="1">
    <location>
        <begin position="1"/>
        <end position="51"/>
    </location>
</feature>
<evidence type="ECO:0000256" key="1">
    <source>
        <dbReference type="SAM" id="MobiDB-lite"/>
    </source>
</evidence>
<dbReference type="EMBL" id="EU016576">
    <property type="protein sequence ID" value="ABZ06462.1"/>
    <property type="molecule type" value="Genomic_DNA"/>
</dbReference>
<feature type="compositionally biased region" description="Basic residues" evidence="1">
    <location>
        <begin position="1"/>
        <end position="10"/>
    </location>
</feature>